<sequence length="306" mass="31731">MTRTDALRGHAAMGLFSALVAGSFSLGVRAANLIDPAAITVARFVIAAGVLAGIAALVPGRGRPRALLESPWRYLLLGAAFAGYFVLMFEGLKTAPAVAASAVFTLTPVMAAGFAWLLLRQRMTGHLALALALGGAGALWVIFRGDPAALLRLEIGRGEAIYVMGCALHALYTPLVRKLNRGEGPLISSLGTLVAGGMLTAVWGWGALTATAWGALPAIVWITIFYVAVFASAFSTMLVQYAALRLPAAKVMAYTYLTPLWVIGLEAALGQGLPGVMVLPGIVAILGALALLLKSDEPARGPVRAA</sequence>
<dbReference type="PANTHER" id="PTHR32322">
    <property type="entry name" value="INNER MEMBRANE TRANSPORTER"/>
    <property type="match status" value="1"/>
</dbReference>
<reference evidence="8 9" key="1">
    <citation type="submission" date="2019-11" db="EMBL/GenBank/DDBJ databases">
        <authorList>
            <person name="Lang L."/>
        </authorList>
    </citation>
    <scope>NUCLEOTIDE SEQUENCE [LARGE SCALE GENOMIC DNA]</scope>
    <source>
        <strain evidence="8 9">YIM 132242</strain>
    </source>
</reference>
<evidence type="ECO:0000313" key="9">
    <source>
        <dbReference type="Proteomes" id="UP000481417"/>
    </source>
</evidence>
<name>A0A6L6HRK2_9RHOB</name>
<evidence type="ECO:0000256" key="5">
    <source>
        <dbReference type="ARBA" id="ARBA00023136"/>
    </source>
</evidence>
<dbReference type="GO" id="GO:0016020">
    <property type="term" value="C:membrane"/>
    <property type="evidence" value="ECO:0007669"/>
    <property type="project" value="UniProtKB-SubCell"/>
</dbReference>
<feature type="transmembrane region" description="Helical" evidence="6">
    <location>
        <begin position="187"/>
        <end position="206"/>
    </location>
</feature>
<keyword evidence="9" id="KW-1185">Reference proteome</keyword>
<comment type="similarity">
    <text evidence="2">Belongs to the EamA transporter family.</text>
</comment>
<gene>
    <name evidence="8" type="ORF">GIY56_11220</name>
</gene>
<dbReference type="AlphaFoldDB" id="A0A6L6HRK2"/>
<dbReference type="Proteomes" id="UP000481417">
    <property type="component" value="Unassembled WGS sequence"/>
</dbReference>
<evidence type="ECO:0000313" key="8">
    <source>
        <dbReference type="EMBL" id="MTE00863.1"/>
    </source>
</evidence>
<dbReference type="EMBL" id="WMBT01000006">
    <property type="protein sequence ID" value="MTE00863.1"/>
    <property type="molecule type" value="Genomic_DNA"/>
</dbReference>
<dbReference type="Pfam" id="PF00892">
    <property type="entry name" value="EamA"/>
    <property type="match status" value="2"/>
</dbReference>
<accession>A0A6L6HRK2</accession>
<feature type="transmembrane region" description="Helical" evidence="6">
    <location>
        <begin position="155"/>
        <end position="175"/>
    </location>
</feature>
<feature type="domain" description="EamA" evidence="7">
    <location>
        <begin position="161"/>
        <end position="292"/>
    </location>
</feature>
<feature type="transmembrane region" description="Helical" evidence="6">
    <location>
        <begin position="218"/>
        <end position="239"/>
    </location>
</feature>
<proteinExistence type="inferred from homology"/>
<keyword evidence="4 6" id="KW-1133">Transmembrane helix</keyword>
<feature type="domain" description="EamA" evidence="7">
    <location>
        <begin position="13"/>
        <end position="142"/>
    </location>
</feature>
<dbReference type="RefSeq" id="WP_154764946.1">
    <property type="nucleotide sequence ID" value="NZ_WMBT01000006.1"/>
</dbReference>
<keyword evidence="3 6" id="KW-0812">Transmembrane</keyword>
<evidence type="ECO:0000256" key="4">
    <source>
        <dbReference type="ARBA" id="ARBA00022989"/>
    </source>
</evidence>
<evidence type="ECO:0000256" key="3">
    <source>
        <dbReference type="ARBA" id="ARBA00022692"/>
    </source>
</evidence>
<dbReference type="InterPro" id="IPR050638">
    <property type="entry name" value="AA-Vitamin_Transporters"/>
</dbReference>
<feature type="transmembrane region" description="Helical" evidence="6">
    <location>
        <begin position="72"/>
        <end position="89"/>
    </location>
</feature>
<dbReference type="InterPro" id="IPR037185">
    <property type="entry name" value="EmrE-like"/>
</dbReference>
<comment type="subcellular location">
    <subcellularLocation>
        <location evidence="1">Membrane</location>
        <topology evidence="1">Multi-pass membrane protein</topology>
    </subcellularLocation>
</comment>
<evidence type="ECO:0000256" key="2">
    <source>
        <dbReference type="ARBA" id="ARBA00007362"/>
    </source>
</evidence>
<feature type="transmembrane region" description="Helical" evidence="6">
    <location>
        <begin position="95"/>
        <end position="119"/>
    </location>
</feature>
<feature type="transmembrane region" description="Helical" evidence="6">
    <location>
        <begin position="126"/>
        <end position="143"/>
    </location>
</feature>
<evidence type="ECO:0000256" key="1">
    <source>
        <dbReference type="ARBA" id="ARBA00004141"/>
    </source>
</evidence>
<keyword evidence="5 6" id="KW-0472">Membrane</keyword>
<evidence type="ECO:0000256" key="6">
    <source>
        <dbReference type="SAM" id="Phobius"/>
    </source>
</evidence>
<dbReference type="InterPro" id="IPR000620">
    <property type="entry name" value="EamA_dom"/>
</dbReference>
<feature type="transmembrane region" description="Helical" evidence="6">
    <location>
        <begin position="251"/>
        <end position="269"/>
    </location>
</feature>
<feature type="transmembrane region" description="Helical" evidence="6">
    <location>
        <begin position="40"/>
        <end position="60"/>
    </location>
</feature>
<comment type="caution">
    <text evidence="8">The sequence shown here is derived from an EMBL/GenBank/DDBJ whole genome shotgun (WGS) entry which is preliminary data.</text>
</comment>
<organism evidence="8 9">
    <name type="scientific">Paracoccus lichenicola</name>
    <dbReference type="NCBI Taxonomy" id="2665644"/>
    <lineage>
        <taxon>Bacteria</taxon>
        <taxon>Pseudomonadati</taxon>
        <taxon>Pseudomonadota</taxon>
        <taxon>Alphaproteobacteria</taxon>
        <taxon>Rhodobacterales</taxon>
        <taxon>Paracoccaceae</taxon>
        <taxon>Paracoccus</taxon>
    </lineage>
</organism>
<dbReference type="SUPFAM" id="SSF103481">
    <property type="entry name" value="Multidrug resistance efflux transporter EmrE"/>
    <property type="match status" value="1"/>
</dbReference>
<feature type="transmembrane region" description="Helical" evidence="6">
    <location>
        <begin position="275"/>
        <end position="293"/>
    </location>
</feature>
<protein>
    <submittedName>
        <fullName evidence="8">EamA family transporter</fullName>
    </submittedName>
</protein>
<dbReference type="PANTHER" id="PTHR32322:SF2">
    <property type="entry name" value="EAMA DOMAIN-CONTAINING PROTEIN"/>
    <property type="match status" value="1"/>
</dbReference>
<evidence type="ECO:0000259" key="7">
    <source>
        <dbReference type="Pfam" id="PF00892"/>
    </source>
</evidence>